<comment type="caution">
    <text evidence="3">The sequence shown here is derived from an EMBL/GenBank/DDBJ whole genome shotgun (WGS) entry which is preliminary data.</text>
</comment>
<gene>
    <name evidence="3" type="ORF">PROFUN_02465</name>
</gene>
<dbReference type="STRING" id="1890364.A0A2P6MP60"/>
<reference evidence="3 4" key="1">
    <citation type="journal article" date="2018" name="Genome Biol. Evol.">
        <title>Multiple Roots of Fruiting Body Formation in Amoebozoa.</title>
        <authorList>
            <person name="Hillmann F."/>
            <person name="Forbes G."/>
            <person name="Novohradska S."/>
            <person name="Ferling I."/>
            <person name="Riege K."/>
            <person name="Groth M."/>
            <person name="Westermann M."/>
            <person name="Marz M."/>
            <person name="Spaller T."/>
            <person name="Winckler T."/>
            <person name="Schaap P."/>
            <person name="Glockner G."/>
        </authorList>
    </citation>
    <scope>NUCLEOTIDE SEQUENCE [LARGE SCALE GENOMIC DNA]</scope>
    <source>
        <strain evidence="3 4">Jena</strain>
    </source>
</reference>
<keyword evidence="4" id="KW-1185">Reference proteome</keyword>
<feature type="non-terminal residue" evidence="3">
    <location>
        <position position="652"/>
    </location>
</feature>
<proteinExistence type="predicted"/>
<dbReference type="PRINTS" id="PR01698">
    <property type="entry name" value="CYTOFMRPINTP"/>
</dbReference>
<dbReference type="GO" id="GO:0030833">
    <property type="term" value="P:regulation of actin filament polymerization"/>
    <property type="evidence" value="ECO:0007669"/>
    <property type="project" value="InterPro"/>
</dbReference>
<dbReference type="Pfam" id="PF05994">
    <property type="entry name" value="FragX_IP"/>
    <property type="match status" value="1"/>
</dbReference>
<protein>
    <submittedName>
        <fullName evidence="3">Component of SCAR regulatory complex</fullName>
    </submittedName>
</protein>
<organism evidence="3 4">
    <name type="scientific">Planoprotostelium fungivorum</name>
    <dbReference type="NCBI Taxonomy" id="1890364"/>
    <lineage>
        <taxon>Eukaryota</taxon>
        <taxon>Amoebozoa</taxon>
        <taxon>Evosea</taxon>
        <taxon>Variosea</taxon>
        <taxon>Cavosteliida</taxon>
        <taxon>Cavosteliaceae</taxon>
        <taxon>Planoprotostelium</taxon>
    </lineage>
</organism>
<dbReference type="InParanoid" id="A0A2P6MP60"/>
<dbReference type="Proteomes" id="UP000241769">
    <property type="component" value="Unassembled WGS sequence"/>
</dbReference>
<evidence type="ECO:0000313" key="4">
    <source>
        <dbReference type="Proteomes" id="UP000241769"/>
    </source>
</evidence>
<evidence type="ECO:0000256" key="1">
    <source>
        <dbReference type="SAM" id="MobiDB-lite"/>
    </source>
</evidence>
<dbReference type="EMBL" id="MDYQ01000599">
    <property type="protein sequence ID" value="PRP73456.1"/>
    <property type="molecule type" value="Genomic_DNA"/>
</dbReference>
<dbReference type="PIRSF" id="PIRSF008153">
    <property type="entry name" value="FMR1_interacting"/>
    <property type="match status" value="1"/>
</dbReference>
<dbReference type="GO" id="GO:0031267">
    <property type="term" value="F:small GTPase binding"/>
    <property type="evidence" value="ECO:0007669"/>
    <property type="project" value="InterPro"/>
</dbReference>
<dbReference type="PANTHER" id="PTHR12195">
    <property type="entry name" value="CYTOPLASMIC FMR1-INTERACTING PROTEIN-RELATED"/>
    <property type="match status" value="1"/>
</dbReference>
<feature type="domain" description="CYRIA/CYRIB Rac1 binding" evidence="2">
    <location>
        <begin position="56"/>
        <end position="296"/>
    </location>
</feature>
<feature type="region of interest" description="Disordered" evidence="1">
    <location>
        <begin position="528"/>
        <end position="548"/>
    </location>
</feature>
<dbReference type="OrthoDB" id="10265867at2759"/>
<evidence type="ECO:0000259" key="2">
    <source>
        <dbReference type="Pfam" id="PF07159"/>
    </source>
</evidence>
<dbReference type="InterPro" id="IPR008081">
    <property type="entry name" value="Cytoplasmic_FMR1-int"/>
</dbReference>
<sequence>MSVDLSEATKRVEVLEKFPFEDDQPNIEGPLVSVLYDSSASLDFADRGAFESRWTEELAHISALKEEIKKGDHFINMLYTYRSISKALKVKAGEESNRNETYDAMFEVLEPEIKKLKEFMYFQRDSVKFFCKHVHTLGQLVRPDKKKEVETFPSQLYLWYMIQLVDRFALLDDLKNMKACLNNDFSFYKRAHQFLRKGMSGGDDQNAENHELYLFLANQSSITTNLKAALHVIPNFDDAMSEVVNCAVKMFETDMYLLPADKHTLLRVMPYGLLLMDGTEVNSQINVFKSKKVKLSHFASIFKKYPVVPLYGDMQISLEALIRRSPHYDERAWGSAPGEEKTAIIYELIHHLDSVRTHYNEYVAKFSNMVNEIKATRKDPKMFTSTPRDVTNIVRDGLSYLSEWTGMILSQAAWKFAHPNNSENIESPAPPLDYERVVRYNYKPEEKYALIEFLAMVKTLASIMMREDSLLSPIIRTAIHTELQEHVQFHIRDPIRTTTKKKKQHFRTDLLQMRAIGADWYGGVENSNDPCLQGKKPSKDERLQLPNRVTPPSPTQLALIRNITYGLIESKKHEWKDSVNKTLEAFYVRSYFYEYLLNYSATIVSITDVGDLWYREFYLELGKKLQFPIDMSLPWILADHILETKEPSMMEF</sequence>
<dbReference type="GO" id="GO:0005737">
    <property type="term" value="C:cytoplasm"/>
    <property type="evidence" value="ECO:0007669"/>
    <property type="project" value="UniProtKB-ARBA"/>
</dbReference>
<dbReference type="InterPro" id="IPR009828">
    <property type="entry name" value="CYRIA/CYRIB_Rac1-bd"/>
</dbReference>
<dbReference type="AlphaFoldDB" id="A0A2P6MP60"/>
<accession>A0A2P6MP60</accession>
<dbReference type="Pfam" id="PF07159">
    <property type="entry name" value="CYRIA-B_Rac1-bd"/>
    <property type="match status" value="1"/>
</dbReference>
<evidence type="ECO:0000313" key="3">
    <source>
        <dbReference type="EMBL" id="PRP73456.1"/>
    </source>
</evidence>
<name>A0A2P6MP60_9EUKA</name>